<sequence length="188" mass="20193">TEAKKSLYTFWMDTSDGQMVLLSIVEEPCMNPAFARFHPTENTLYTCTESIAEEGAIDSWKVDPKSGRLSKLGSCKAGGTSTCYITLDKACRNMLVVNYWNGTIGVFGIDKASGSVSAMRSMFDPNNGKPMKVPAASLAGCEMPLIGAAAPVQSDVFRSEVGSGLGLVSCSASQPVEFMKPLRREDLN</sequence>
<reference evidence="2" key="1">
    <citation type="submission" date="2021-02" db="EMBL/GenBank/DDBJ databases">
        <authorList>
            <person name="Dougan E. K."/>
            <person name="Rhodes N."/>
            <person name="Thang M."/>
            <person name="Chan C."/>
        </authorList>
    </citation>
    <scope>NUCLEOTIDE SEQUENCE</scope>
</reference>
<dbReference type="Proteomes" id="UP000654075">
    <property type="component" value="Unassembled WGS sequence"/>
</dbReference>
<dbReference type="InterPro" id="IPR015943">
    <property type="entry name" value="WD40/YVTN_repeat-like_dom_sf"/>
</dbReference>
<dbReference type="InterPro" id="IPR011048">
    <property type="entry name" value="Haem_d1_sf"/>
</dbReference>
<dbReference type="InterPro" id="IPR019405">
    <property type="entry name" value="Lactonase_7-beta_prop"/>
</dbReference>
<protein>
    <submittedName>
        <fullName evidence="2">Uncharacterized protein</fullName>
    </submittedName>
</protein>
<evidence type="ECO:0000313" key="3">
    <source>
        <dbReference type="Proteomes" id="UP000654075"/>
    </source>
</evidence>
<evidence type="ECO:0000313" key="2">
    <source>
        <dbReference type="EMBL" id="CAE8610217.1"/>
    </source>
</evidence>
<dbReference type="Gene3D" id="2.130.10.10">
    <property type="entry name" value="YVTN repeat-like/Quinoprotein amine dehydrogenase"/>
    <property type="match status" value="1"/>
</dbReference>
<dbReference type="Pfam" id="PF10282">
    <property type="entry name" value="Lactonase"/>
    <property type="match status" value="1"/>
</dbReference>
<comment type="similarity">
    <text evidence="1">Belongs to the cycloisomerase 2 family.</text>
</comment>
<gene>
    <name evidence="2" type="ORF">PGLA1383_LOCUS28044</name>
</gene>
<keyword evidence="3" id="KW-1185">Reference proteome</keyword>
<organism evidence="2 3">
    <name type="scientific">Polarella glacialis</name>
    <name type="common">Dinoflagellate</name>
    <dbReference type="NCBI Taxonomy" id="89957"/>
    <lineage>
        <taxon>Eukaryota</taxon>
        <taxon>Sar</taxon>
        <taxon>Alveolata</taxon>
        <taxon>Dinophyceae</taxon>
        <taxon>Suessiales</taxon>
        <taxon>Suessiaceae</taxon>
        <taxon>Polarella</taxon>
    </lineage>
</organism>
<dbReference type="OrthoDB" id="9972196at2759"/>
<evidence type="ECO:0000256" key="1">
    <source>
        <dbReference type="ARBA" id="ARBA00005564"/>
    </source>
</evidence>
<dbReference type="GO" id="GO:0017057">
    <property type="term" value="F:6-phosphogluconolactonase activity"/>
    <property type="evidence" value="ECO:0007669"/>
    <property type="project" value="TreeGrafter"/>
</dbReference>
<dbReference type="PANTHER" id="PTHR30344:SF1">
    <property type="entry name" value="6-PHOSPHOGLUCONOLACTONASE"/>
    <property type="match status" value="1"/>
</dbReference>
<name>A0A813F6Y4_POLGL</name>
<dbReference type="SUPFAM" id="SSF51004">
    <property type="entry name" value="C-terminal (heme d1) domain of cytochrome cd1-nitrite reductase"/>
    <property type="match status" value="1"/>
</dbReference>
<dbReference type="AlphaFoldDB" id="A0A813F6Y4"/>
<comment type="caution">
    <text evidence="2">The sequence shown here is derived from an EMBL/GenBank/DDBJ whole genome shotgun (WGS) entry which is preliminary data.</text>
</comment>
<accession>A0A813F6Y4</accession>
<feature type="non-terminal residue" evidence="2">
    <location>
        <position position="1"/>
    </location>
</feature>
<dbReference type="InterPro" id="IPR050282">
    <property type="entry name" value="Cycloisomerase_2"/>
</dbReference>
<proteinExistence type="inferred from homology"/>
<dbReference type="PANTHER" id="PTHR30344">
    <property type="entry name" value="6-PHOSPHOGLUCONOLACTONASE-RELATED"/>
    <property type="match status" value="1"/>
</dbReference>
<dbReference type="EMBL" id="CAJNNV010024582">
    <property type="protein sequence ID" value="CAE8610217.1"/>
    <property type="molecule type" value="Genomic_DNA"/>
</dbReference>